<sequence length="293" mass="32888">KGQKVLSLVVTIDPVDDAAAQANLDSINSTVRKKSKKKGRPTVAIEDSLLDDPSVITFDYVSAPETTIPYSFGRHRTELREEIVVKARMDQLRAEITPEELHAVEVIIDVLADACCTIQAGDGEQDGGNKTVFGKMNAIILDCGGLTSWLAGVAPRYAQEIIPRSQTMRSPARYLNKVLREDMDNYRIYIFRKAKPAAEPKEELLEAEYHVMDEPVQQTMPEPEPPTVELIPETIVKRQDMRKEFAKFVDDGYLEKTLTSGQRGAYHEIYRHLAARCVPSPSSLRNGLKDEMR</sequence>
<dbReference type="EMBL" id="AJWY01006814">
    <property type="protein sequence ID" value="EKC65793.1"/>
    <property type="molecule type" value="Genomic_DNA"/>
</dbReference>
<organism evidence="1">
    <name type="scientific">human gut metagenome</name>
    <dbReference type="NCBI Taxonomy" id="408170"/>
    <lineage>
        <taxon>unclassified sequences</taxon>
        <taxon>metagenomes</taxon>
        <taxon>organismal metagenomes</taxon>
    </lineage>
</organism>
<accession>K1T856</accession>
<name>K1T856_9ZZZZ</name>
<comment type="caution">
    <text evidence="1">The sequence shown here is derived from an EMBL/GenBank/DDBJ whole genome shotgun (WGS) entry which is preliminary data.</text>
</comment>
<feature type="non-terminal residue" evidence="1">
    <location>
        <position position="293"/>
    </location>
</feature>
<evidence type="ECO:0000313" key="1">
    <source>
        <dbReference type="EMBL" id="EKC65793.1"/>
    </source>
</evidence>
<dbReference type="AlphaFoldDB" id="K1T856"/>
<feature type="non-terminal residue" evidence="1">
    <location>
        <position position="1"/>
    </location>
</feature>
<reference evidence="1" key="1">
    <citation type="journal article" date="2013" name="Environ. Microbiol.">
        <title>Microbiota from the distal guts of lean and obese adolescents exhibit partial functional redundancy besides clear differences in community structure.</title>
        <authorList>
            <person name="Ferrer M."/>
            <person name="Ruiz A."/>
            <person name="Lanza F."/>
            <person name="Haange S.B."/>
            <person name="Oberbach A."/>
            <person name="Till H."/>
            <person name="Bargiela R."/>
            <person name="Campoy C."/>
            <person name="Segura M.T."/>
            <person name="Richter M."/>
            <person name="von Bergen M."/>
            <person name="Seifert J."/>
            <person name="Suarez A."/>
        </authorList>
    </citation>
    <scope>NUCLEOTIDE SEQUENCE</scope>
</reference>
<protein>
    <submittedName>
        <fullName evidence="1">Replication initiator protein</fullName>
    </submittedName>
</protein>
<gene>
    <name evidence="1" type="ORF">LEA_10138</name>
</gene>
<proteinExistence type="predicted"/>